<dbReference type="Gene3D" id="3.40.50.720">
    <property type="entry name" value="NAD(P)-binding Rossmann-like Domain"/>
    <property type="match status" value="1"/>
</dbReference>
<dbReference type="SUPFAM" id="SSF51735">
    <property type="entry name" value="NAD(P)-binding Rossmann-fold domains"/>
    <property type="match status" value="1"/>
</dbReference>
<dbReference type="PANTHER" id="PTHR42793">
    <property type="entry name" value="COA BINDING DOMAIN CONTAINING PROTEIN"/>
    <property type="match status" value="1"/>
</dbReference>
<evidence type="ECO:0000313" key="4">
    <source>
        <dbReference type="EMBL" id="KAH0570541.1"/>
    </source>
</evidence>
<evidence type="ECO:0000259" key="1">
    <source>
        <dbReference type="SMART" id="SM00881"/>
    </source>
</evidence>
<evidence type="ECO:0000313" key="5">
    <source>
        <dbReference type="Proteomes" id="UP000018208"/>
    </source>
</evidence>
<reference evidence="4" key="3">
    <citation type="submission" date="2020-12" db="EMBL/GenBank/DDBJ databases">
        <title>New Spironucleus salmonicida genome in near-complete chromosomes.</title>
        <authorList>
            <person name="Xu F."/>
            <person name="Kurt Z."/>
            <person name="Jimenez-Gonzalez A."/>
            <person name="Astvaldsson A."/>
            <person name="Andersson J.O."/>
            <person name="Svard S.G."/>
        </authorList>
    </citation>
    <scope>NUCLEOTIDE SEQUENCE</scope>
    <source>
        <strain evidence="4">ATCC 50377</strain>
    </source>
</reference>
<dbReference type="InterPro" id="IPR003781">
    <property type="entry name" value="CoA-bd"/>
</dbReference>
<protein>
    <submittedName>
        <fullName evidence="2">Acetyl-CoA synthetase</fullName>
    </submittedName>
</protein>
<proteinExistence type="predicted"/>
<dbReference type="InterPro" id="IPR036291">
    <property type="entry name" value="NAD(P)-bd_dom_sf"/>
</dbReference>
<dbReference type="AlphaFoldDB" id="K7RUK4"/>
<dbReference type="SMART" id="SM00881">
    <property type="entry name" value="CoA_binding"/>
    <property type="match status" value="1"/>
</dbReference>
<sequence>MYSNVQIQFKQKIAKEVAKNLEQAIISTPFQHIAQIKYDKLGNFPYIKISDYSLEETSVPIPYQQSHFTDLLRSLPEFISSIYFDNYRNDISVEFQTQSIQKLQKLQKISPDFFDNLFQSKPTIAVIGASSQKFNIGNKLIGKLQQQRVPVFAISDKQILGVDTYSLTSAPIPDIVLITTPAKSVQNLLNRFENIPKIVFSAGFEDFGGEKLTGQNFIGPNSVGFISAIDMTFFNEIFNKTKTFGVISDSGAVLGKLAKNGGCGVSSGNGNCLDGSEFVVPLGKRFDKIALYLEKDNIELLKEIIIHQNIQFYGFFGGVSNNGKARALQHSGQSISDEYIKLLQSQPNFHQFSSLNSLNFAVSSPQIHNLITISQSGYVATKLADLVQVGSFTQQETQYIQQQFDKFRVPAKVNPLLDCTPQLPAIQLAYITDFLSQNKKNFVALSLLPSLMDQEQKLELLQKLSEIVCKNMISISVENDLEFGGQLQKMGFEIFDNAENMGAIIGEKQKVTTAQY</sequence>
<keyword evidence="5" id="KW-1185">Reference proteome</keyword>
<evidence type="ECO:0000313" key="3">
    <source>
        <dbReference type="EMBL" id="EST49290.1"/>
    </source>
</evidence>
<reference evidence="2" key="1">
    <citation type="journal article" date="2013" name="Nat. Commun.">
        <title>Hydrogenosomes in the diplomonad Spironucleus salmonicida.</title>
        <authorList>
            <person name="Jerlstrom-Hultqvist J."/>
            <person name="Einarsson E."/>
            <person name="Xu F."/>
            <person name="Hjort K."/>
            <person name="Ek B."/>
            <person name="Steinhauf D."/>
            <person name="Hultenby K."/>
            <person name="Bergquist J."/>
            <person name="Andersson J.O."/>
            <person name="Svard S.G."/>
        </authorList>
    </citation>
    <scope>NUCLEOTIDE SEQUENCE</scope>
    <source>
        <strain evidence="2">ATCC 50377</strain>
    </source>
</reference>
<dbReference type="EMBL" id="KI545953">
    <property type="protein sequence ID" value="EST49290.1"/>
    <property type="molecule type" value="Genomic_DNA"/>
</dbReference>
<feature type="domain" description="CoA-binding" evidence="1">
    <location>
        <begin position="117"/>
        <end position="204"/>
    </location>
</feature>
<reference evidence="3 4" key="2">
    <citation type="journal article" date="2014" name="PLoS Genet.">
        <title>The Genome of Spironucleus salmonicida Highlights a Fish Pathogen Adapted to Fluctuating Environments.</title>
        <authorList>
            <person name="Xu F."/>
            <person name="Jerlstrom-Hultqvist J."/>
            <person name="Einarsson E."/>
            <person name="Astvaldsson A."/>
            <person name="Svard S.G."/>
            <person name="Andersson J.O."/>
        </authorList>
    </citation>
    <scope>NUCLEOTIDE SEQUENCE</scope>
    <source>
        <strain evidence="4">ATCC 50377</strain>
    </source>
</reference>
<organism evidence="2">
    <name type="scientific">Spironucleus salmonicida</name>
    <dbReference type="NCBI Taxonomy" id="348837"/>
    <lineage>
        <taxon>Eukaryota</taxon>
        <taxon>Metamonada</taxon>
        <taxon>Diplomonadida</taxon>
        <taxon>Hexamitidae</taxon>
        <taxon>Hexamitinae</taxon>
        <taxon>Spironucleus</taxon>
    </lineage>
</organism>
<name>K7RUK4_9EUKA</name>
<dbReference type="EMBL" id="JX549093">
    <property type="protein sequence ID" value="AFV80068.1"/>
    <property type="molecule type" value="Genomic_DNA"/>
</dbReference>
<evidence type="ECO:0000313" key="2">
    <source>
        <dbReference type="EMBL" id="AFV80068.1"/>
    </source>
</evidence>
<dbReference type="EMBL" id="AUWU02000007">
    <property type="protein sequence ID" value="KAH0570541.1"/>
    <property type="molecule type" value="Genomic_DNA"/>
</dbReference>
<gene>
    <name evidence="2" type="ORF">SS50377_10513</name>
    <name evidence="4" type="ORF">SS50377_26821</name>
</gene>
<dbReference type="VEuPathDB" id="GiardiaDB:SS50377_26821"/>
<keyword evidence="2" id="KW-0377">Hydrogenosome</keyword>
<dbReference type="PANTHER" id="PTHR42793:SF1">
    <property type="entry name" value="PEPTIDYL-LYSINE N-ACETYLTRANSFERASE PATZ"/>
    <property type="match status" value="1"/>
</dbReference>
<dbReference type="Pfam" id="PF13380">
    <property type="entry name" value="CoA_binding_2"/>
    <property type="match status" value="1"/>
</dbReference>
<dbReference type="Proteomes" id="UP000018208">
    <property type="component" value="Unassembled WGS sequence"/>
</dbReference>
<accession>K7RUK4</accession>
<geneLocation type="hydrogenosome" evidence="2"/>